<dbReference type="RefSeq" id="WP_163239777.1">
    <property type="nucleotide sequence ID" value="NZ_CP082780.1"/>
</dbReference>
<dbReference type="Pfam" id="PF08810">
    <property type="entry name" value="KapB"/>
    <property type="match status" value="1"/>
</dbReference>
<reference evidence="1 4" key="2">
    <citation type="submission" date="2020-07" db="EMBL/GenBank/DDBJ databases">
        <authorList>
            <person name="Feng H."/>
        </authorList>
    </citation>
    <scope>NUCLEOTIDE SEQUENCE [LARGE SCALE GENOMIC DNA]</scope>
    <source>
        <strain evidence="4">s-12</strain>
        <strain evidence="1">S-12</strain>
    </source>
</reference>
<evidence type="ECO:0000313" key="2">
    <source>
        <dbReference type="EMBL" id="NEY80413.1"/>
    </source>
</evidence>
<dbReference type="EMBL" id="JACEIO010000003">
    <property type="protein sequence ID" value="MBA4536039.1"/>
    <property type="molecule type" value="Genomic_DNA"/>
</dbReference>
<dbReference type="Proteomes" id="UP000570010">
    <property type="component" value="Unassembled WGS sequence"/>
</dbReference>
<dbReference type="Proteomes" id="UP000472971">
    <property type="component" value="Unassembled WGS sequence"/>
</dbReference>
<keyword evidence="3" id="KW-1185">Reference proteome</keyword>
<dbReference type="EMBL" id="JAAIWN010000003">
    <property type="protein sequence ID" value="NEY80413.1"/>
    <property type="molecule type" value="Genomic_DNA"/>
</dbReference>
<dbReference type="AlphaFoldDB" id="A0A6B3VXF8"/>
<dbReference type="InterPro" id="IPR038080">
    <property type="entry name" value="KapB_sf"/>
</dbReference>
<dbReference type="SMART" id="SM01298">
    <property type="entry name" value="KapB"/>
    <property type="match status" value="1"/>
</dbReference>
<name>A0A6B3VXF8_9BACI</name>
<reference evidence="2 3" key="1">
    <citation type="submission" date="2020-02" db="EMBL/GenBank/DDBJ databases">
        <title>Bacillus aquiflavi sp. nov., isolated from yellow water of strong flavor Chinese baijiu in Yibin region of China.</title>
        <authorList>
            <person name="Xie J."/>
        </authorList>
    </citation>
    <scope>NUCLEOTIDE SEQUENCE [LARGE SCALE GENOMIC DNA]</scope>
    <source>
        <strain evidence="2 3">3H-10</strain>
    </source>
</reference>
<proteinExistence type="predicted"/>
<keyword evidence="2" id="KW-0808">Transferase</keyword>
<evidence type="ECO:0000313" key="3">
    <source>
        <dbReference type="Proteomes" id="UP000472971"/>
    </source>
</evidence>
<organism evidence="2 3">
    <name type="scientific">Bacillus aquiflavi</name>
    <dbReference type="NCBI Taxonomy" id="2672567"/>
    <lineage>
        <taxon>Bacteria</taxon>
        <taxon>Bacillati</taxon>
        <taxon>Bacillota</taxon>
        <taxon>Bacilli</taxon>
        <taxon>Bacillales</taxon>
        <taxon>Bacillaceae</taxon>
        <taxon>Bacillus</taxon>
    </lineage>
</organism>
<dbReference type="Gene3D" id="2.30.30.430">
    <property type="entry name" value="Kinase associated protein B domain"/>
    <property type="match status" value="1"/>
</dbReference>
<dbReference type="SUPFAM" id="SSF141251">
    <property type="entry name" value="Kinase-associated protein B-like"/>
    <property type="match status" value="1"/>
</dbReference>
<protein>
    <submittedName>
        <fullName evidence="1 2">Kinase</fullName>
    </submittedName>
</protein>
<evidence type="ECO:0000313" key="1">
    <source>
        <dbReference type="EMBL" id="MBA4536039.1"/>
    </source>
</evidence>
<comment type="caution">
    <text evidence="2">The sequence shown here is derived from an EMBL/GenBank/DDBJ whole genome shotgun (WGS) entry which is preliminary data.</text>
</comment>
<accession>A0A6B3VXF8</accession>
<keyword evidence="1" id="KW-0449">Lipoprotein</keyword>
<dbReference type="InterPro" id="IPR014916">
    <property type="entry name" value="KapB"/>
</dbReference>
<sequence length="127" mass="14767">MNKFNIGQTITAVYKTGKYIGEIVDVRPQHYLIKVLAVLKHPMQGDLHSPKNPNPSFFHERRALAFHEKTNVPKKLVHAYNEKIPNYTESLHHAVNNMKQELQEEGSAWADRSLSHLKTLEMDYFKK</sequence>
<evidence type="ECO:0000313" key="4">
    <source>
        <dbReference type="Proteomes" id="UP000570010"/>
    </source>
</evidence>
<gene>
    <name evidence="2" type="ORF">G4D64_02500</name>
    <name evidence="1" type="ORF">H1Z61_02505</name>
</gene>
<keyword evidence="2" id="KW-0418">Kinase</keyword>
<dbReference type="GO" id="GO:0016301">
    <property type="term" value="F:kinase activity"/>
    <property type="evidence" value="ECO:0007669"/>
    <property type="project" value="UniProtKB-KW"/>
</dbReference>